<reference evidence="1 2" key="1">
    <citation type="submission" date="2023-03" db="EMBL/GenBank/DDBJ databases">
        <title>WGS of Gossypium arboreum.</title>
        <authorList>
            <person name="Yu D."/>
        </authorList>
    </citation>
    <scope>NUCLEOTIDE SEQUENCE [LARGE SCALE GENOMIC DNA]</scope>
    <source>
        <tissue evidence="1">Leaf</tissue>
    </source>
</reference>
<dbReference type="EMBL" id="JARKNE010000011">
    <property type="protein sequence ID" value="KAK5786618.1"/>
    <property type="molecule type" value="Genomic_DNA"/>
</dbReference>
<dbReference type="Proteomes" id="UP001358586">
    <property type="component" value="Chromosome 11"/>
</dbReference>
<comment type="caution">
    <text evidence="1">The sequence shown here is derived from an EMBL/GenBank/DDBJ whole genome shotgun (WGS) entry which is preliminary data.</text>
</comment>
<gene>
    <name evidence="1" type="ORF">PVK06_041256</name>
</gene>
<accession>A0ABR0N7Q1</accession>
<proteinExistence type="predicted"/>
<evidence type="ECO:0000313" key="1">
    <source>
        <dbReference type="EMBL" id="KAK5786618.1"/>
    </source>
</evidence>
<organism evidence="1 2">
    <name type="scientific">Gossypium arboreum</name>
    <name type="common">Tree cotton</name>
    <name type="synonym">Gossypium nanking</name>
    <dbReference type="NCBI Taxonomy" id="29729"/>
    <lineage>
        <taxon>Eukaryota</taxon>
        <taxon>Viridiplantae</taxon>
        <taxon>Streptophyta</taxon>
        <taxon>Embryophyta</taxon>
        <taxon>Tracheophyta</taxon>
        <taxon>Spermatophyta</taxon>
        <taxon>Magnoliopsida</taxon>
        <taxon>eudicotyledons</taxon>
        <taxon>Gunneridae</taxon>
        <taxon>Pentapetalae</taxon>
        <taxon>rosids</taxon>
        <taxon>malvids</taxon>
        <taxon>Malvales</taxon>
        <taxon>Malvaceae</taxon>
        <taxon>Malvoideae</taxon>
        <taxon>Gossypium</taxon>
    </lineage>
</organism>
<keyword evidence="2" id="KW-1185">Reference proteome</keyword>
<evidence type="ECO:0000313" key="2">
    <source>
        <dbReference type="Proteomes" id="UP001358586"/>
    </source>
</evidence>
<name>A0ABR0N7Q1_GOSAR</name>
<protein>
    <submittedName>
        <fullName evidence="1">Uncharacterized protein</fullName>
    </submittedName>
</protein>
<sequence length="86" mass="9840">MMIITMVVGNNQFTAQKEGGVSLGSNGMSNNSVGIIREGEIVFEKGLLTAVEDAVLTEYMKSYRLRWDNYFMRFCEGIFFTRRIKE</sequence>